<name>A0A158PF94_ANGCS</name>
<evidence type="ECO:0000313" key="3">
    <source>
        <dbReference type="Proteomes" id="UP000267027"/>
    </source>
</evidence>
<dbReference type="PANTHER" id="PTHR43319">
    <property type="entry name" value="BETA-LACTAMASE-RELATED"/>
    <property type="match status" value="1"/>
</dbReference>
<protein>
    <submittedName>
        <fullName evidence="4">Beta-lactamase domain-containing protein</fullName>
    </submittedName>
</protein>
<dbReference type="STRING" id="334426.A0A158PF94"/>
<evidence type="ECO:0000259" key="1">
    <source>
        <dbReference type="Pfam" id="PF00144"/>
    </source>
</evidence>
<organism evidence="4">
    <name type="scientific">Angiostrongylus costaricensis</name>
    <name type="common">Nematode worm</name>
    <dbReference type="NCBI Taxonomy" id="334426"/>
    <lineage>
        <taxon>Eukaryota</taxon>
        <taxon>Metazoa</taxon>
        <taxon>Ecdysozoa</taxon>
        <taxon>Nematoda</taxon>
        <taxon>Chromadorea</taxon>
        <taxon>Rhabditida</taxon>
        <taxon>Rhabditina</taxon>
        <taxon>Rhabditomorpha</taxon>
        <taxon>Strongyloidea</taxon>
        <taxon>Metastrongylidae</taxon>
        <taxon>Angiostrongylus</taxon>
    </lineage>
</organism>
<dbReference type="Gene3D" id="3.40.710.10">
    <property type="entry name" value="DD-peptidase/beta-lactamase superfamily"/>
    <property type="match status" value="1"/>
</dbReference>
<dbReference type="OMA" id="SVAAICM"/>
<gene>
    <name evidence="2" type="ORF">ACOC_LOCUS3069</name>
</gene>
<dbReference type="InterPro" id="IPR052907">
    <property type="entry name" value="Beta-lactamase/esterase"/>
</dbReference>
<accession>A0A158PF94</accession>
<dbReference type="Proteomes" id="UP000267027">
    <property type="component" value="Unassembled WGS sequence"/>
</dbReference>
<sequence length="242" mass="27788">MNSTRNSLSLKSSNLKGFFVDDVAVLQMVQKKMNGIFYSNHLLQMKKEHIDGLVEDKFQPVRDSFRLTNVMKYTCFRRNFSDGWERGGAAFAVYHHGKLVVDLWGGYADESCNRRWNDDTITVLFSCTKSVAAICMAMLVDRGLCDYSDKVTRYWPEFGQHGKHDITIEMILSHKAGLPYFEHAITLADLTDGLRMATIIEEEKPKYEPGVKTVYHVLTFGWLIDQVREYVLSSENFSVCNI</sequence>
<evidence type="ECO:0000313" key="2">
    <source>
        <dbReference type="EMBL" id="VDM54654.1"/>
    </source>
</evidence>
<proteinExistence type="predicted"/>
<dbReference type="AlphaFoldDB" id="A0A158PF94"/>
<dbReference type="OrthoDB" id="5946976at2759"/>
<feature type="domain" description="Beta-lactamase-related" evidence="1">
    <location>
        <begin position="76"/>
        <end position="228"/>
    </location>
</feature>
<evidence type="ECO:0000313" key="4">
    <source>
        <dbReference type="WBParaSite" id="ACOC_0000306801-mRNA-1"/>
    </source>
</evidence>
<keyword evidence="3" id="KW-1185">Reference proteome</keyword>
<dbReference type="SUPFAM" id="SSF56601">
    <property type="entry name" value="beta-lactamase/transpeptidase-like"/>
    <property type="match status" value="1"/>
</dbReference>
<reference evidence="4" key="1">
    <citation type="submission" date="2016-04" db="UniProtKB">
        <authorList>
            <consortium name="WormBaseParasite"/>
        </authorList>
    </citation>
    <scope>IDENTIFICATION</scope>
</reference>
<dbReference type="InterPro" id="IPR001466">
    <property type="entry name" value="Beta-lactam-related"/>
</dbReference>
<dbReference type="PANTHER" id="PTHR43319:SF3">
    <property type="entry name" value="BETA-LACTAMASE-RELATED DOMAIN-CONTAINING PROTEIN"/>
    <property type="match status" value="1"/>
</dbReference>
<dbReference type="Pfam" id="PF00144">
    <property type="entry name" value="Beta-lactamase"/>
    <property type="match status" value="1"/>
</dbReference>
<dbReference type="WBParaSite" id="ACOC_0000306801-mRNA-1">
    <property type="protein sequence ID" value="ACOC_0000306801-mRNA-1"/>
    <property type="gene ID" value="ACOC_0000306801"/>
</dbReference>
<reference evidence="2 3" key="2">
    <citation type="submission" date="2018-11" db="EMBL/GenBank/DDBJ databases">
        <authorList>
            <consortium name="Pathogen Informatics"/>
        </authorList>
    </citation>
    <scope>NUCLEOTIDE SEQUENCE [LARGE SCALE GENOMIC DNA]</scope>
    <source>
        <strain evidence="2 3">Costa Rica</strain>
    </source>
</reference>
<dbReference type="EMBL" id="UYYA01000787">
    <property type="protein sequence ID" value="VDM54654.1"/>
    <property type="molecule type" value="Genomic_DNA"/>
</dbReference>
<dbReference type="InterPro" id="IPR012338">
    <property type="entry name" value="Beta-lactam/transpept-like"/>
</dbReference>